<dbReference type="GO" id="GO:0000978">
    <property type="term" value="F:RNA polymerase II cis-regulatory region sequence-specific DNA binding"/>
    <property type="evidence" value="ECO:0007669"/>
    <property type="project" value="TreeGrafter"/>
</dbReference>
<keyword evidence="3" id="KW-0862">Zinc</keyword>
<keyword evidence="6" id="KW-0804">Transcription</keyword>
<dbReference type="FunFam" id="3.90.430.10:FF:000001">
    <property type="entry name" value="Copper fist DNA-binding protein"/>
    <property type="match status" value="1"/>
</dbReference>
<evidence type="ECO:0000256" key="6">
    <source>
        <dbReference type="ARBA" id="ARBA00023163"/>
    </source>
</evidence>
<feature type="compositionally biased region" description="Low complexity" evidence="8">
    <location>
        <begin position="494"/>
        <end position="503"/>
    </location>
</feature>
<organism evidence="10 11">
    <name type="scientific">Aulographum hederae CBS 113979</name>
    <dbReference type="NCBI Taxonomy" id="1176131"/>
    <lineage>
        <taxon>Eukaryota</taxon>
        <taxon>Fungi</taxon>
        <taxon>Dikarya</taxon>
        <taxon>Ascomycota</taxon>
        <taxon>Pezizomycotina</taxon>
        <taxon>Dothideomycetes</taxon>
        <taxon>Pleosporomycetidae</taxon>
        <taxon>Aulographales</taxon>
        <taxon>Aulographaceae</taxon>
    </lineage>
</organism>
<dbReference type="PANTHER" id="PTHR28088">
    <property type="entry name" value="TRANSCRIPTIONAL ACTIVATOR HAA1-RELATED"/>
    <property type="match status" value="1"/>
</dbReference>
<evidence type="ECO:0000256" key="4">
    <source>
        <dbReference type="ARBA" id="ARBA00023008"/>
    </source>
</evidence>
<dbReference type="GO" id="GO:0006879">
    <property type="term" value="P:intracellular iron ion homeostasis"/>
    <property type="evidence" value="ECO:0007669"/>
    <property type="project" value="TreeGrafter"/>
</dbReference>
<name>A0A6G1H1H2_9PEZI</name>
<dbReference type="PRINTS" id="PR00617">
    <property type="entry name" value="COPPERFIST"/>
</dbReference>
<feature type="domain" description="Copper-fist" evidence="9">
    <location>
        <begin position="12"/>
        <end position="44"/>
    </location>
</feature>
<keyword evidence="7" id="KW-0539">Nucleus</keyword>
<gene>
    <name evidence="10" type="ORF">K402DRAFT_420942</name>
</gene>
<dbReference type="GO" id="GO:0006878">
    <property type="term" value="P:intracellular copper ion homeostasis"/>
    <property type="evidence" value="ECO:0007669"/>
    <property type="project" value="TreeGrafter"/>
</dbReference>
<evidence type="ECO:0000256" key="8">
    <source>
        <dbReference type="SAM" id="MobiDB-lite"/>
    </source>
</evidence>
<feature type="compositionally biased region" description="Polar residues" evidence="8">
    <location>
        <begin position="512"/>
        <end position="527"/>
    </location>
</feature>
<protein>
    <recommendedName>
        <fullName evidence="9">Copper-fist domain-containing protein</fullName>
    </recommendedName>
</protein>
<dbReference type="GO" id="GO:0045944">
    <property type="term" value="P:positive regulation of transcription by RNA polymerase II"/>
    <property type="evidence" value="ECO:0007669"/>
    <property type="project" value="TreeGrafter"/>
</dbReference>
<dbReference type="GO" id="GO:0000981">
    <property type="term" value="F:DNA-binding transcription factor activity, RNA polymerase II-specific"/>
    <property type="evidence" value="ECO:0007669"/>
    <property type="project" value="TreeGrafter"/>
</dbReference>
<evidence type="ECO:0000313" key="11">
    <source>
        <dbReference type="Proteomes" id="UP000800041"/>
    </source>
</evidence>
<keyword evidence="4" id="KW-0186">Copper</keyword>
<dbReference type="AlphaFoldDB" id="A0A6G1H1H2"/>
<dbReference type="GO" id="GO:0005507">
    <property type="term" value="F:copper ion binding"/>
    <property type="evidence" value="ECO:0007669"/>
    <property type="project" value="InterPro"/>
</dbReference>
<evidence type="ECO:0000256" key="2">
    <source>
        <dbReference type="ARBA" id="ARBA00022723"/>
    </source>
</evidence>
<comment type="subcellular location">
    <subcellularLocation>
        <location evidence="1">Nucleus</location>
    </subcellularLocation>
</comment>
<feature type="region of interest" description="Disordered" evidence="8">
    <location>
        <begin position="494"/>
        <end position="553"/>
    </location>
</feature>
<dbReference type="PANTHER" id="PTHR28088:SF9">
    <property type="entry name" value="TRANSCRIPTION FACTOR GRISEA, PUTATIVE (AFU_ORTHOLOGUE AFUA_1G13190)-RELATED"/>
    <property type="match status" value="1"/>
</dbReference>
<feature type="region of interest" description="Disordered" evidence="8">
    <location>
        <begin position="85"/>
        <end position="248"/>
    </location>
</feature>
<dbReference type="SMART" id="SM00412">
    <property type="entry name" value="Cu_FIST"/>
    <property type="match status" value="1"/>
</dbReference>
<accession>A0A6G1H1H2</accession>
<dbReference type="SMART" id="SM01090">
    <property type="entry name" value="Copper-fist"/>
    <property type="match status" value="1"/>
</dbReference>
<dbReference type="PROSITE" id="PS50073">
    <property type="entry name" value="COPPER_FIST_2"/>
    <property type="match status" value="1"/>
</dbReference>
<dbReference type="OrthoDB" id="5600085at2759"/>
<dbReference type="EMBL" id="ML977155">
    <property type="protein sequence ID" value="KAF1986897.1"/>
    <property type="molecule type" value="Genomic_DNA"/>
</dbReference>
<dbReference type="GO" id="GO:0005634">
    <property type="term" value="C:nucleus"/>
    <property type="evidence" value="ECO:0007669"/>
    <property type="project" value="UniProtKB-SubCell"/>
</dbReference>
<dbReference type="InterPro" id="IPR036395">
    <property type="entry name" value="Cu_fist_DNA-bd_dom_sf"/>
</dbReference>
<feature type="compositionally biased region" description="Low complexity" evidence="8">
    <location>
        <begin position="120"/>
        <end position="147"/>
    </location>
</feature>
<keyword evidence="11" id="KW-1185">Reference proteome</keyword>
<sequence length="646" mass="69098">MPEVTIDGLKKKVACGPCIRGHRSSKCTHKDRVLIEVRKPGRPLSSCPHPTGSCSCERVVISYTIPKTGDCACPSAQATAVSTSVAGTPRVQKTKARKSISNVTPSTVDRALNGDPQALAQQTSQAGSSRSASSSRSSLVTTSSATSDGSTPKPEKDGFNLPQAQEEDSVKQEDGDSSPKLRLGMLGVGGYGAAPDEIGWSGEWPEYNPRPEDPPEASSGNQAGSCCSGGSSDVQRQQPPAAAPKSSCCGGNAVESLSQQNPQDQSLQRAGVQGAYRNQPAGPMQVPFIFSNGQFALQQQAQVFGHGHGNGFVNLEPRPGVVFMPTSTAYMNGYTTGLSQLQPVGSEVNSVEHNCNCGDSCLCFACATHPNNRTTTEYVRYHNDLAMGYAPSFQMLPRQIQQVYGQQQNVPMGMYGHQQNMPQFPGNYGGQFLDTQFFSDPRAQWGPQTQAFSVQPTPTLELEQVHLQTPRPMDPAFQPFDQNVQNLFMANQNNRNTTTNNFNGPPHEQHEPSTFNQPSYSHGTLVQTPRPEEAGDPSSPEDESGTPDTLSPSNFVFSQFTLPGCADANGRCQCDASCECPDCLTHKSQRNFTPLVDAPVSRAVDNDLNGFAVDFTPDQRNINGGGFVHTTAGEVGGIHSFSAVPG</sequence>
<keyword evidence="2" id="KW-0479">Metal-binding</keyword>
<evidence type="ECO:0000259" key="9">
    <source>
        <dbReference type="PROSITE" id="PS50073"/>
    </source>
</evidence>
<evidence type="ECO:0000256" key="7">
    <source>
        <dbReference type="ARBA" id="ARBA00023242"/>
    </source>
</evidence>
<evidence type="ECO:0000256" key="1">
    <source>
        <dbReference type="ARBA" id="ARBA00004123"/>
    </source>
</evidence>
<dbReference type="Pfam" id="PF00649">
    <property type="entry name" value="Copper-fist"/>
    <property type="match status" value="1"/>
</dbReference>
<reference evidence="10" key="1">
    <citation type="journal article" date="2020" name="Stud. Mycol.">
        <title>101 Dothideomycetes genomes: a test case for predicting lifestyles and emergence of pathogens.</title>
        <authorList>
            <person name="Haridas S."/>
            <person name="Albert R."/>
            <person name="Binder M."/>
            <person name="Bloem J."/>
            <person name="Labutti K."/>
            <person name="Salamov A."/>
            <person name="Andreopoulos B."/>
            <person name="Baker S."/>
            <person name="Barry K."/>
            <person name="Bills G."/>
            <person name="Bluhm B."/>
            <person name="Cannon C."/>
            <person name="Castanera R."/>
            <person name="Culley D."/>
            <person name="Daum C."/>
            <person name="Ezra D."/>
            <person name="Gonzalez J."/>
            <person name="Henrissat B."/>
            <person name="Kuo A."/>
            <person name="Liang C."/>
            <person name="Lipzen A."/>
            <person name="Lutzoni F."/>
            <person name="Magnuson J."/>
            <person name="Mondo S."/>
            <person name="Nolan M."/>
            <person name="Ohm R."/>
            <person name="Pangilinan J."/>
            <person name="Park H.-J."/>
            <person name="Ramirez L."/>
            <person name="Alfaro M."/>
            <person name="Sun H."/>
            <person name="Tritt A."/>
            <person name="Yoshinaga Y."/>
            <person name="Zwiers L.-H."/>
            <person name="Turgeon B."/>
            <person name="Goodwin S."/>
            <person name="Spatafora J."/>
            <person name="Crous P."/>
            <person name="Grigoriev I."/>
        </authorList>
    </citation>
    <scope>NUCLEOTIDE SEQUENCE</scope>
    <source>
        <strain evidence="10">CBS 113979</strain>
    </source>
</reference>
<feature type="compositionally biased region" description="Polar residues" evidence="8">
    <location>
        <begin position="218"/>
        <end position="238"/>
    </location>
</feature>
<proteinExistence type="predicted"/>
<evidence type="ECO:0000313" key="10">
    <source>
        <dbReference type="EMBL" id="KAF1986897.1"/>
    </source>
</evidence>
<feature type="compositionally biased region" description="Basic and acidic residues" evidence="8">
    <location>
        <begin position="168"/>
        <end position="179"/>
    </location>
</feature>
<dbReference type="Proteomes" id="UP000800041">
    <property type="component" value="Unassembled WGS sequence"/>
</dbReference>
<evidence type="ECO:0000256" key="5">
    <source>
        <dbReference type="ARBA" id="ARBA00023015"/>
    </source>
</evidence>
<dbReference type="SUPFAM" id="SSF57879">
    <property type="entry name" value="Zinc domain conserved in yeast copper-regulated transcription factors"/>
    <property type="match status" value="1"/>
</dbReference>
<evidence type="ECO:0000256" key="3">
    <source>
        <dbReference type="ARBA" id="ARBA00022833"/>
    </source>
</evidence>
<keyword evidence="5" id="KW-0805">Transcription regulation</keyword>
<dbReference type="InterPro" id="IPR001083">
    <property type="entry name" value="Cu_fist_DNA-bd_dom"/>
</dbReference>
<dbReference type="Gene3D" id="3.90.430.10">
    <property type="entry name" value="Copper fist DNA-binding domain"/>
    <property type="match status" value="1"/>
</dbReference>
<dbReference type="InterPro" id="IPR051763">
    <property type="entry name" value="Copper_Homeo_Regul"/>
</dbReference>